<reference evidence="1" key="1">
    <citation type="submission" date="2017-07" db="EMBL/GenBank/DDBJ databases">
        <title>Taro Niue Genome Assembly and Annotation.</title>
        <authorList>
            <person name="Atibalentja N."/>
            <person name="Keating K."/>
            <person name="Fields C.J."/>
        </authorList>
    </citation>
    <scope>NUCLEOTIDE SEQUENCE</scope>
    <source>
        <strain evidence="1">Niue_2</strain>
        <tissue evidence="1">Leaf</tissue>
    </source>
</reference>
<evidence type="ECO:0000313" key="1">
    <source>
        <dbReference type="EMBL" id="MQM14412.1"/>
    </source>
</evidence>
<dbReference type="Proteomes" id="UP000652761">
    <property type="component" value="Unassembled WGS sequence"/>
</dbReference>
<accession>A0A843WV35</accession>
<comment type="caution">
    <text evidence="1">The sequence shown here is derived from an EMBL/GenBank/DDBJ whole genome shotgun (WGS) entry which is preliminary data.</text>
</comment>
<evidence type="ECO:0000313" key="2">
    <source>
        <dbReference type="Proteomes" id="UP000652761"/>
    </source>
</evidence>
<sequence length="368" mass="40466">MFVLTWLLGVSRGDTWLFLPDLVEVRDVGACVVRLWSHVVAPVFRELPCLGRFASALLEFLLLWLVASFPAGSECVAAAAGGAFCERGCCFTRAAVGFVLGLRIHVGVWRRLREPTCGVAFTGARLWSAEPVEGVLALLAAPFSLGCVLVGCPLLVGLLPHVFDSIGSAGVVCGLTQVVVKDLRIRGWRCDLRGSLAGVREVGSLHCQSFDFPWEDCRFLTVVGRLNSVAETLDVMGWTRLCQINETTYEDVVKAFYVTLQVSADGSLLCMKSFTMSLHLQLRPSQGLRGETSRTIDDVLNAVLKQQDMVGVLQMQIHQIDVKFDFLPEEVQQMKDLLFQFVCQQGKGSSLVLTSDPQPEEQQPNQTE</sequence>
<organism evidence="1 2">
    <name type="scientific">Colocasia esculenta</name>
    <name type="common">Wild taro</name>
    <name type="synonym">Arum esculentum</name>
    <dbReference type="NCBI Taxonomy" id="4460"/>
    <lineage>
        <taxon>Eukaryota</taxon>
        <taxon>Viridiplantae</taxon>
        <taxon>Streptophyta</taxon>
        <taxon>Embryophyta</taxon>
        <taxon>Tracheophyta</taxon>
        <taxon>Spermatophyta</taxon>
        <taxon>Magnoliopsida</taxon>
        <taxon>Liliopsida</taxon>
        <taxon>Araceae</taxon>
        <taxon>Aroideae</taxon>
        <taxon>Colocasieae</taxon>
        <taxon>Colocasia</taxon>
    </lineage>
</organism>
<keyword evidence="2" id="KW-1185">Reference proteome</keyword>
<protein>
    <submittedName>
        <fullName evidence="1">Uncharacterized protein</fullName>
    </submittedName>
</protein>
<gene>
    <name evidence="1" type="ORF">Taro_047341</name>
</gene>
<proteinExistence type="predicted"/>
<dbReference type="EMBL" id="NMUH01006081">
    <property type="protein sequence ID" value="MQM14412.1"/>
    <property type="molecule type" value="Genomic_DNA"/>
</dbReference>
<dbReference type="AlphaFoldDB" id="A0A843WV35"/>
<name>A0A843WV35_COLES</name>